<evidence type="ECO:0000256" key="2">
    <source>
        <dbReference type="SAM" id="SignalP"/>
    </source>
</evidence>
<accession>A0A2N7VTG8</accession>
<keyword evidence="2" id="KW-0732">Signal</keyword>
<gene>
    <name evidence="4" type="ORF">C0Z18_10800</name>
</gene>
<name>A0A2N7VTG8_9BURK</name>
<dbReference type="AlphaFoldDB" id="A0A2N7VTG8"/>
<reference evidence="4 5" key="1">
    <citation type="submission" date="2018-01" db="EMBL/GenBank/DDBJ databases">
        <title>Whole genome analyses suggest that Burkholderia sensu lato contains two further novel genera in the rhizoxinica-symbiotica group Mycetohabitans gen. nov., and Trinickia gen. nov.: implications for the evolution of diazotrophy and nodulation in the Burkholderiaceae.</title>
        <authorList>
            <person name="Estrada-de los Santos P."/>
            <person name="Palmer M."/>
            <person name="Chavez-Ramirez B."/>
            <person name="Beukes C."/>
            <person name="Steenkamp E.T."/>
            <person name="Hirsch A.M."/>
            <person name="Manyaka P."/>
            <person name="Maluk M."/>
            <person name="Lafos M."/>
            <person name="Crook M."/>
            <person name="Gross E."/>
            <person name="Simon M.F."/>
            <person name="Bueno dos Reis Junior F."/>
            <person name="Poole P.S."/>
            <person name="Venter S.N."/>
            <person name="James E.K."/>
        </authorList>
    </citation>
    <scope>NUCLEOTIDE SEQUENCE [LARGE SCALE GENOMIC DNA]</scope>
    <source>
        <strain evidence="4 5">GIMN1.004</strain>
    </source>
</reference>
<comment type="caution">
    <text evidence="4">The sequence shown here is derived from an EMBL/GenBank/DDBJ whole genome shotgun (WGS) entry which is preliminary data.</text>
</comment>
<keyword evidence="5" id="KW-1185">Reference proteome</keyword>
<dbReference type="RefSeq" id="WP_102645400.1">
    <property type="nucleotide sequence ID" value="NZ_PNYA01000008.1"/>
</dbReference>
<dbReference type="InterPro" id="IPR005644">
    <property type="entry name" value="NolW-like"/>
</dbReference>
<protein>
    <recommendedName>
        <fullName evidence="3">NolW-like domain-containing protein</fullName>
    </recommendedName>
</protein>
<evidence type="ECO:0000313" key="5">
    <source>
        <dbReference type="Proteomes" id="UP000235616"/>
    </source>
</evidence>
<feature type="chain" id="PRO_5014802153" description="NolW-like domain-containing protein" evidence="2">
    <location>
        <begin position="30"/>
        <end position="505"/>
    </location>
</feature>
<dbReference type="OrthoDB" id="9779724at2"/>
<dbReference type="Gene3D" id="3.30.1370.120">
    <property type="match status" value="2"/>
</dbReference>
<dbReference type="Pfam" id="PF03958">
    <property type="entry name" value="Secretin_N"/>
    <property type="match status" value="1"/>
</dbReference>
<dbReference type="InterPro" id="IPR038591">
    <property type="entry name" value="NolW-like_sf"/>
</dbReference>
<feature type="region of interest" description="Disordered" evidence="1">
    <location>
        <begin position="396"/>
        <end position="421"/>
    </location>
</feature>
<dbReference type="Gene3D" id="3.55.50.30">
    <property type="match status" value="1"/>
</dbReference>
<organism evidence="4 5">
    <name type="scientific">Trinickia dabaoshanensis</name>
    <dbReference type="NCBI Taxonomy" id="564714"/>
    <lineage>
        <taxon>Bacteria</taxon>
        <taxon>Pseudomonadati</taxon>
        <taxon>Pseudomonadota</taxon>
        <taxon>Betaproteobacteria</taxon>
        <taxon>Burkholderiales</taxon>
        <taxon>Burkholderiaceae</taxon>
        <taxon>Trinickia</taxon>
    </lineage>
</organism>
<evidence type="ECO:0000259" key="3">
    <source>
        <dbReference type="Pfam" id="PF03958"/>
    </source>
</evidence>
<evidence type="ECO:0000313" key="4">
    <source>
        <dbReference type="EMBL" id="PMS20419.1"/>
    </source>
</evidence>
<sequence>MFERTSRRLSWLSLLAALWLLAPSSGTLAHADSNANENLAAPYAVEASKQTVVAVLERFAADHGLALRVSANPNRGWQTATLDGWLRGPTGRGFLEQLARAHHFSWFVAEGALYVSTARDRAVERIALAGVAPDSARSALEAVGIYDARFGWGELSGRDAVLVGGPLAYRVLVRRFLANHASPGGGASEPGPMIFPLRYARAADRMPTETGGEVRTGVAGLLRQLLTREAATAAQPAFAIPAQADFPPLPGASSAIAQWPGFPAAVPSAPAPLPRARASIGSSPDFAETSIVADEATNSVIVWADRRWRSRIQQVVDALDRPATMVSMDVLVIETDVATVAALDAASRHGQAEAAVDRSAFDERIAAALVDHRVRLLNRQTLVGRMNAHATLAIGGEAEQASTAPDQTANEPRNGRSGNRGDRLDLAARLVPSNGTAAPLVAVDIDLLMAQPTGLPGQTWANTSSVKLDTAVTLESGSPPRLVASYPVASARAEQRAIFISAKAL</sequence>
<dbReference type="Proteomes" id="UP000235616">
    <property type="component" value="Unassembled WGS sequence"/>
</dbReference>
<feature type="signal peptide" evidence="2">
    <location>
        <begin position="1"/>
        <end position="29"/>
    </location>
</feature>
<dbReference type="EMBL" id="PNYA01000008">
    <property type="protein sequence ID" value="PMS20419.1"/>
    <property type="molecule type" value="Genomic_DNA"/>
</dbReference>
<proteinExistence type="predicted"/>
<feature type="domain" description="NolW-like" evidence="3">
    <location>
        <begin position="194"/>
        <end position="323"/>
    </location>
</feature>
<feature type="compositionally biased region" description="Polar residues" evidence="1">
    <location>
        <begin position="400"/>
        <end position="411"/>
    </location>
</feature>
<evidence type="ECO:0000256" key="1">
    <source>
        <dbReference type="SAM" id="MobiDB-lite"/>
    </source>
</evidence>